<dbReference type="Gene3D" id="1.20.1540.10">
    <property type="entry name" value="Rhomboid-like"/>
    <property type="match status" value="1"/>
</dbReference>
<evidence type="ECO:0000256" key="2">
    <source>
        <dbReference type="ARBA" id="ARBA00009045"/>
    </source>
</evidence>
<evidence type="ECO:0000256" key="3">
    <source>
        <dbReference type="ARBA" id="ARBA00022692"/>
    </source>
</evidence>
<dbReference type="AlphaFoldDB" id="A0A9P1J1J4"/>
<evidence type="ECO:0000259" key="7">
    <source>
        <dbReference type="Pfam" id="PF01694"/>
    </source>
</evidence>
<dbReference type="InterPro" id="IPR051739">
    <property type="entry name" value="Rhomboid_IM_Serine_Proteases"/>
</dbReference>
<dbReference type="Proteomes" id="UP001152747">
    <property type="component" value="Unassembled WGS sequence"/>
</dbReference>
<accession>A0A9P1J1J4</accession>
<protein>
    <recommendedName>
        <fullName evidence="7">Peptidase S54 rhomboid domain-containing protein</fullName>
    </recommendedName>
</protein>
<evidence type="ECO:0000313" key="8">
    <source>
        <dbReference type="EMBL" id="CAI5454955.1"/>
    </source>
</evidence>
<evidence type="ECO:0000256" key="1">
    <source>
        <dbReference type="ARBA" id="ARBA00004141"/>
    </source>
</evidence>
<dbReference type="InterPro" id="IPR035952">
    <property type="entry name" value="Rhomboid-like_sf"/>
</dbReference>
<feature type="domain" description="Peptidase S54 rhomboid" evidence="7">
    <location>
        <begin position="117"/>
        <end position="261"/>
    </location>
</feature>
<comment type="subcellular location">
    <subcellularLocation>
        <location evidence="1">Membrane</location>
        <topology evidence="1">Multi-pass membrane protein</topology>
    </subcellularLocation>
</comment>
<name>A0A9P1J1J4_9PELO</name>
<feature type="transmembrane region" description="Helical" evidence="6">
    <location>
        <begin position="180"/>
        <end position="202"/>
    </location>
</feature>
<dbReference type="OrthoDB" id="418595at2759"/>
<organism evidence="8 9">
    <name type="scientific">Caenorhabditis angaria</name>
    <dbReference type="NCBI Taxonomy" id="860376"/>
    <lineage>
        <taxon>Eukaryota</taxon>
        <taxon>Metazoa</taxon>
        <taxon>Ecdysozoa</taxon>
        <taxon>Nematoda</taxon>
        <taxon>Chromadorea</taxon>
        <taxon>Rhabditida</taxon>
        <taxon>Rhabditina</taxon>
        <taxon>Rhabditomorpha</taxon>
        <taxon>Rhabditoidea</taxon>
        <taxon>Rhabditidae</taxon>
        <taxon>Peloderinae</taxon>
        <taxon>Caenorhabditis</taxon>
    </lineage>
</organism>
<dbReference type="GO" id="GO:0004252">
    <property type="term" value="F:serine-type endopeptidase activity"/>
    <property type="evidence" value="ECO:0007669"/>
    <property type="project" value="InterPro"/>
</dbReference>
<feature type="transmembrane region" description="Helical" evidence="6">
    <location>
        <begin position="274"/>
        <end position="296"/>
    </location>
</feature>
<sequence>MSGREQQEEGQENDSFIEANVQVVEVKPTRFRNFLKFLVSFVTSEKQREQVNADIETKLWRMPPLFFIFFTLFQISVFMYYYIRYHYKLTDDPIELFVFVGGCYTSIFSISPMYPYEVWRLVTHSFLHLWEYHLFKNMIVQVFLGIPQEIAFRFPKIAPLYFGGIMFSEIVMRTFQERSIFLCGASGGDYALIFAQVANLIVNWKEVPYRKVQALVIFVNVAADCGEDFKNVLMGKQINYDHGTHSHAAIYGLLYGFCFLYFKGETAKWRAARLTFIALYILVLIGCIIQNINIYIHDETVYALDESLFAGSTNATFF</sequence>
<dbReference type="InterPro" id="IPR022764">
    <property type="entry name" value="Peptidase_S54_rhomboid_dom"/>
</dbReference>
<evidence type="ECO:0000256" key="6">
    <source>
        <dbReference type="SAM" id="Phobius"/>
    </source>
</evidence>
<evidence type="ECO:0000256" key="4">
    <source>
        <dbReference type="ARBA" id="ARBA00022989"/>
    </source>
</evidence>
<reference evidence="8" key="1">
    <citation type="submission" date="2022-11" db="EMBL/GenBank/DDBJ databases">
        <authorList>
            <person name="Kikuchi T."/>
        </authorList>
    </citation>
    <scope>NUCLEOTIDE SEQUENCE</scope>
    <source>
        <strain evidence="8">PS1010</strain>
    </source>
</reference>
<comment type="caution">
    <text evidence="8">The sequence shown here is derived from an EMBL/GenBank/DDBJ whole genome shotgun (WGS) entry which is preliminary data.</text>
</comment>
<dbReference type="GO" id="GO:0016020">
    <property type="term" value="C:membrane"/>
    <property type="evidence" value="ECO:0007669"/>
    <property type="project" value="UniProtKB-SubCell"/>
</dbReference>
<feature type="transmembrane region" description="Helical" evidence="6">
    <location>
        <begin position="65"/>
        <end position="83"/>
    </location>
</feature>
<evidence type="ECO:0000256" key="5">
    <source>
        <dbReference type="ARBA" id="ARBA00023136"/>
    </source>
</evidence>
<gene>
    <name evidence="8" type="ORF">CAMP_LOCUS17592</name>
</gene>
<comment type="similarity">
    <text evidence="2">Belongs to the peptidase S54 family.</text>
</comment>
<dbReference type="PANTHER" id="PTHR45840">
    <property type="entry name" value="RHOMBOID-RELATED PROTEIN"/>
    <property type="match status" value="1"/>
</dbReference>
<keyword evidence="3 6" id="KW-0812">Transmembrane</keyword>
<evidence type="ECO:0000313" key="9">
    <source>
        <dbReference type="Proteomes" id="UP001152747"/>
    </source>
</evidence>
<keyword evidence="9" id="KW-1185">Reference proteome</keyword>
<feature type="transmembrane region" description="Helical" evidence="6">
    <location>
        <begin position="95"/>
        <end position="114"/>
    </location>
</feature>
<keyword evidence="4 6" id="KW-1133">Transmembrane helix</keyword>
<dbReference type="SUPFAM" id="SSF144091">
    <property type="entry name" value="Rhomboid-like"/>
    <property type="match status" value="1"/>
</dbReference>
<keyword evidence="5 6" id="KW-0472">Membrane</keyword>
<dbReference type="PANTHER" id="PTHR45840:SF2">
    <property type="entry name" value="PROTEIN RHOMBOID-RELATED"/>
    <property type="match status" value="1"/>
</dbReference>
<dbReference type="Pfam" id="PF01694">
    <property type="entry name" value="Rhomboid"/>
    <property type="match status" value="1"/>
</dbReference>
<proteinExistence type="inferred from homology"/>
<feature type="transmembrane region" description="Helical" evidence="6">
    <location>
        <begin position="244"/>
        <end position="262"/>
    </location>
</feature>
<dbReference type="EMBL" id="CANHGI010000006">
    <property type="protein sequence ID" value="CAI5454955.1"/>
    <property type="molecule type" value="Genomic_DNA"/>
</dbReference>